<dbReference type="AlphaFoldDB" id="A0A6L2N7K8"/>
<proteinExistence type="predicted"/>
<protein>
    <recommendedName>
        <fullName evidence="1">Reverse transcriptase domain-containing protein</fullName>
    </recommendedName>
</protein>
<dbReference type="CDD" id="cd00303">
    <property type="entry name" value="retropepsin_like"/>
    <property type="match status" value="1"/>
</dbReference>
<dbReference type="Gene3D" id="3.30.70.270">
    <property type="match status" value="2"/>
</dbReference>
<accession>A0A6L2N7K8</accession>
<dbReference type="FunFam" id="3.30.70.270:FF:000003">
    <property type="entry name" value="Transposon Ty3-G Gag-Pol polyprotein"/>
    <property type="match status" value="1"/>
</dbReference>
<dbReference type="Pfam" id="PF00078">
    <property type="entry name" value="RVT_1"/>
    <property type="match status" value="2"/>
</dbReference>
<dbReference type="CDD" id="cd01647">
    <property type="entry name" value="RT_LTR"/>
    <property type="match status" value="2"/>
</dbReference>
<feature type="domain" description="Reverse transcriptase" evidence="1">
    <location>
        <begin position="363"/>
        <end position="460"/>
    </location>
</feature>
<dbReference type="PANTHER" id="PTHR24559:SF444">
    <property type="entry name" value="REVERSE TRANSCRIPTASE DOMAIN-CONTAINING PROTEIN"/>
    <property type="match status" value="1"/>
</dbReference>
<dbReference type="InterPro" id="IPR053134">
    <property type="entry name" value="RNA-dir_DNA_polymerase"/>
</dbReference>
<dbReference type="PANTHER" id="PTHR24559">
    <property type="entry name" value="TRANSPOSON TY3-I GAG-POL POLYPROTEIN"/>
    <property type="match status" value="1"/>
</dbReference>
<evidence type="ECO:0000313" key="2">
    <source>
        <dbReference type="EMBL" id="GEU81407.1"/>
    </source>
</evidence>
<dbReference type="InterPro" id="IPR043128">
    <property type="entry name" value="Rev_trsase/Diguanyl_cyclase"/>
</dbReference>
<evidence type="ECO:0000259" key="1">
    <source>
        <dbReference type="Pfam" id="PF00078"/>
    </source>
</evidence>
<reference evidence="2" key="1">
    <citation type="journal article" date="2019" name="Sci. Rep.">
        <title>Draft genome of Tanacetum cinerariifolium, the natural source of mosquito coil.</title>
        <authorList>
            <person name="Yamashiro T."/>
            <person name="Shiraishi A."/>
            <person name="Satake H."/>
            <person name="Nakayama K."/>
        </authorList>
    </citation>
    <scope>NUCLEOTIDE SEQUENCE</scope>
</reference>
<name>A0A6L2N7K8_TANCI</name>
<dbReference type="Gene3D" id="3.10.10.10">
    <property type="entry name" value="HIV Type 1 Reverse Transcriptase, subunit A, domain 1"/>
    <property type="match status" value="1"/>
</dbReference>
<feature type="domain" description="Reverse transcriptase" evidence="1">
    <location>
        <begin position="141"/>
        <end position="210"/>
    </location>
</feature>
<dbReference type="EMBL" id="BKCJ010008273">
    <property type="protein sequence ID" value="GEU81407.1"/>
    <property type="molecule type" value="Genomic_DNA"/>
</dbReference>
<dbReference type="InterPro" id="IPR021109">
    <property type="entry name" value="Peptidase_aspartic_dom_sf"/>
</dbReference>
<sequence>MDWLSKRKFVIVCHEKVVRIPLEGDEIHRVHAERTQGVVKTLMNLNVDELKLSDIFVVRDFIDVFSEVAKPPYRLAPLEMQELSEQLRELQDKGFIRPNYFPELNKLTVKNCYPLPRIDDMFDQLRGACPFLKIDFRSVVFMDLMNRVCKPHLDKFVIVFIDDILIYSKMKEEHEVHLKLVLESLRKEKLYAKFSKCEFWLEEVHFLGHVVNHNVFTWTRKRCVAGANLHVPLDEIKADKTLRFVEEPVKIMDREIKKLKHKKIALVKVKWNSKHGPEFTWKHKDQMRINFDVIVGMDWLSKRKFVIVYHDKVVTIPLEADEILWVHGERTQGVVKTLMNTKVDEPKLSDISVVRDFIDVFPEGYHQPRVHEDAIPNTAFRTRYRHFESTVMPFGLTNAPAVFMDLMNRVCKPYLDKFAIVFIDDILIYSKTKEENEVHLKLVLESLRKEKLYAKFSKFKDPKSKDLSSGIRAIWRTLLKKTTILHNTFFSMDSRRSGTTESQRRTVTVKNSTSNALVSQCDGIWSYDWSYQAEEEPANFALMAITSSSSSFDNETNDQNDPQSVPSFVQSTEQVKTPRHSVQPVVALILDATLNELKYKALADIGASINLMPLSVWKKLGLPDLIPTRMTLELANRAICTPDGISDPRVPLILGRPFLRTARALIDVHDEEMILRDGDERLTLNMKHDTASYSNHPHRESVNLINIFNIPNEDCLEDSVSNQKSGNPTFSLHKEITSQEEFTNELALITYPSDYDDNLTCDIEYDLREIEFLLYQGKDSDLKDLIDQTDLANLDAYFVDPTPEMFTDEHAPDYSFPLRFDVYPDDFLEIESNADNFYDDPFDSKGEKIKESELLIDELDLPCHILPYSEYDSFDS</sequence>
<dbReference type="InterPro" id="IPR000477">
    <property type="entry name" value="RT_dom"/>
</dbReference>
<dbReference type="SUPFAM" id="SSF56672">
    <property type="entry name" value="DNA/RNA polymerases"/>
    <property type="match status" value="2"/>
</dbReference>
<comment type="caution">
    <text evidence="2">The sequence shown here is derived from an EMBL/GenBank/DDBJ whole genome shotgun (WGS) entry which is preliminary data.</text>
</comment>
<dbReference type="InterPro" id="IPR043502">
    <property type="entry name" value="DNA/RNA_pol_sf"/>
</dbReference>
<organism evidence="2">
    <name type="scientific">Tanacetum cinerariifolium</name>
    <name type="common">Dalmatian daisy</name>
    <name type="synonym">Chrysanthemum cinerariifolium</name>
    <dbReference type="NCBI Taxonomy" id="118510"/>
    <lineage>
        <taxon>Eukaryota</taxon>
        <taxon>Viridiplantae</taxon>
        <taxon>Streptophyta</taxon>
        <taxon>Embryophyta</taxon>
        <taxon>Tracheophyta</taxon>
        <taxon>Spermatophyta</taxon>
        <taxon>Magnoliopsida</taxon>
        <taxon>eudicotyledons</taxon>
        <taxon>Gunneridae</taxon>
        <taxon>Pentapetalae</taxon>
        <taxon>asterids</taxon>
        <taxon>campanulids</taxon>
        <taxon>Asterales</taxon>
        <taxon>Asteraceae</taxon>
        <taxon>Asteroideae</taxon>
        <taxon>Anthemideae</taxon>
        <taxon>Anthemidinae</taxon>
        <taxon>Tanacetum</taxon>
    </lineage>
</organism>
<dbReference type="Gene3D" id="2.40.70.10">
    <property type="entry name" value="Acid Proteases"/>
    <property type="match status" value="1"/>
</dbReference>
<dbReference type="Pfam" id="PF08284">
    <property type="entry name" value="RVP_2"/>
    <property type="match status" value="1"/>
</dbReference>
<gene>
    <name evidence="2" type="ORF">Tci_053385</name>
</gene>